<sequence length="32" mass="4112">MRFYFTNLIKRKHQAEDRRKILIKQKHQTKVR</sequence>
<organism evidence="1 2">
    <name type="scientific">Staphylococcus aureus (strain COL)</name>
    <dbReference type="NCBI Taxonomy" id="93062"/>
    <lineage>
        <taxon>Bacteria</taxon>
        <taxon>Bacillati</taxon>
        <taxon>Bacillota</taxon>
        <taxon>Bacilli</taxon>
        <taxon>Bacillales</taxon>
        <taxon>Staphylococcaceae</taxon>
        <taxon>Staphylococcus</taxon>
    </lineage>
</organism>
<gene>
    <name evidence="1" type="ordered locus">SACOL0923</name>
</gene>
<dbReference type="KEGG" id="sac:SACOL0923"/>
<protein>
    <submittedName>
        <fullName evidence="1">Uncharacterized protein</fullName>
    </submittedName>
</protein>
<reference evidence="1 2" key="1">
    <citation type="journal article" date="2005" name="J. Bacteriol.">
        <title>Insights on evolution of virulence and resistance from the complete genome analysis of an early methicillin-resistant Staphylococcus aureus strain and a biofilm-producing methicillin-resistant Staphylococcus epidermidis strain.</title>
        <authorList>
            <person name="Gill S.R."/>
            <person name="Fouts D.E."/>
            <person name="Archer G.L."/>
            <person name="Mongodin E.F."/>
            <person name="Deboy R.T."/>
            <person name="Ravel J."/>
            <person name="Paulsen I.T."/>
            <person name="Kolonay J.F."/>
            <person name="Brinkac L."/>
            <person name="Beanan M."/>
            <person name="Dodson R.J."/>
            <person name="Daugherty S.C."/>
            <person name="Madupu R."/>
            <person name="Angiuoli S.V."/>
            <person name="Durkin A.S."/>
            <person name="Haft D.H."/>
            <person name="Vamathevan J."/>
            <person name="Khouri H."/>
            <person name="Utterback T."/>
            <person name="Lee C."/>
            <person name="Dimitrov G."/>
            <person name="Jiang L."/>
            <person name="Qin H."/>
            <person name="Weidman J."/>
            <person name="Tran K."/>
            <person name="Kang K."/>
            <person name="Hance I.R."/>
            <person name="Nelson K.E."/>
            <person name="Fraser C.M."/>
        </authorList>
    </citation>
    <scope>NUCLEOTIDE SEQUENCE [LARGE SCALE GENOMIC DNA]</scope>
    <source>
        <strain evidence="1 2">COL</strain>
    </source>
</reference>
<dbReference type="EMBL" id="CP000046">
    <property type="protein sequence ID" value="AAY21126.1"/>
    <property type="molecule type" value="Genomic_DNA"/>
</dbReference>
<evidence type="ECO:0000313" key="1">
    <source>
        <dbReference type="EMBL" id="AAY21126.1"/>
    </source>
</evidence>
<dbReference type="AlphaFoldDB" id="A0A0H2X282"/>
<dbReference type="HOGENOM" id="CLU_220528_0_0_9"/>
<accession>A0A0H2X282</accession>
<dbReference type="RefSeq" id="WP_001791752.1">
    <property type="nucleotide sequence ID" value="NC_002951.2"/>
</dbReference>
<name>A0A0H2X282_STAAC</name>
<dbReference type="Proteomes" id="UP000000530">
    <property type="component" value="Chromosome"/>
</dbReference>
<evidence type="ECO:0000313" key="2">
    <source>
        <dbReference type="Proteomes" id="UP000000530"/>
    </source>
</evidence>
<proteinExistence type="predicted"/>